<dbReference type="EnsemblPlants" id="AES70123">
    <property type="protein sequence ID" value="AES70123"/>
    <property type="gene ID" value="MTR_3g048270"/>
</dbReference>
<proteinExistence type="predicted"/>
<dbReference type="EMBL" id="PSQE01000003">
    <property type="protein sequence ID" value="RHN66868.1"/>
    <property type="molecule type" value="Genomic_DNA"/>
</dbReference>
<reference evidence="7" key="4">
    <citation type="journal article" date="2018" name="Nat. Plants">
        <title>Whole-genome landscape of Medicago truncatula symbiotic genes.</title>
        <authorList>
            <person name="Pecrix Y."/>
            <person name="Staton S.E."/>
            <person name="Sallet E."/>
            <person name="Lelandais-Briere C."/>
            <person name="Moreau S."/>
            <person name="Carrere S."/>
            <person name="Blein T."/>
            <person name="Jardinaud M.F."/>
            <person name="Latrasse D."/>
            <person name="Zouine M."/>
            <person name="Zahm M."/>
            <person name="Kreplak J."/>
            <person name="Mayjonade B."/>
            <person name="Satge C."/>
            <person name="Perez M."/>
            <person name="Cauet S."/>
            <person name="Marande W."/>
            <person name="Chantry-Darmon C."/>
            <person name="Lopez-Roques C."/>
            <person name="Bouchez O."/>
            <person name="Berard A."/>
            <person name="Debelle F."/>
            <person name="Munos S."/>
            <person name="Bendahmane A."/>
            <person name="Berges H."/>
            <person name="Niebel A."/>
            <person name="Buitink J."/>
            <person name="Frugier F."/>
            <person name="Benhamed M."/>
            <person name="Crespi M."/>
            <person name="Gouzy J."/>
            <person name="Gamas P."/>
        </authorList>
    </citation>
    <scope>NUCLEOTIDE SEQUENCE [LARGE SCALE GENOMIC DNA]</scope>
    <source>
        <strain evidence="7">cv. Jemalong A17</strain>
    </source>
</reference>
<dbReference type="eggNOG" id="ENOG502SMHY">
    <property type="taxonomic scope" value="Eukaryota"/>
</dbReference>
<evidence type="ECO:0000313" key="4">
    <source>
        <dbReference type="EMBL" id="RHN66868.1"/>
    </source>
</evidence>
<dbReference type="EMBL" id="CM001219">
    <property type="protein sequence ID" value="AES70123.2"/>
    <property type="molecule type" value="Genomic_DNA"/>
</dbReference>
<dbReference type="Pfam" id="PF06972">
    <property type="entry name" value="GIP1_N"/>
    <property type="match status" value="1"/>
</dbReference>
<feature type="region of interest" description="Disordered" evidence="1">
    <location>
        <begin position="482"/>
        <end position="506"/>
    </location>
</feature>
<dbReference type="OrthoDB" id="762072at2759"/>
<gene>
    <name evidence="5" type="primary">11413574</name>
    <name evidence="3" type="ordered locus">MTR_3g048270</name>
    <name evidence="4" type="ORF">MtrunA17_Chr3g0096441</name>
</gene>
<sequence>MGSESVVNRNSGGGGGVKAVKEVVTTAKNVVAAVKEIVNCTEQEIYDVLRECDMDPNLAVEKLLSQDTFREVRSKREKRKEMKEATETRPKSKSTGYKGSKISIVNDPGVVQSGFQHAAYKEHGKAVDKQEVGSVGASVTSSTAHYVAKNTKVDSLSTDNGRQSLVSGVSMSDTAQVSQASQPWSVGVSKGHLSMADIVRMGTASQDTISHNDCNSLGVSLSGNLESNLSLPYQNNSELQGFHDKWPVIEQPITGDAQTLNMSSSPKANGPFEHPNLHVTEVSLHKNCNLGAAQVSQEEIASGDNAISAKIESASISNNARPGSHSNSNLKNTPTSNFCSSYEHHEGVSSVVSDLQQLSMKDSNLEEDTVVLPNHLQALGAECSHLSFGTYKGVNNSASSEIFAPNKLSRSRLEMKSAAVDDSLAQFPHASSLNHGDEQFGFDVLKGTSGDQNYNPPAPWEELVKHTVSEKNLGHEYRTTASISDPSLRKSDWVTPSLPLKQPGLQRGNNSSFPGELHNNSNSQDLLAFLLAQSQRARHINAEPSRNNFPLSMSEDMEPSTFGLHNRSAPAQSFTMQPNNHFQQLPDMKAYQSVPKSQSYFANIDSQRAFSDTTAYNISPANMNYNNLLQNRNEFHMSRLPQSIASNAHGYGNLDSSVYYPEGFLSNPSVSNMNSSSNFSELLPSQYNGGHNFSSIQPHDSFSHLDYGTKSRSSFLPEKTQYTFMDQPNQASVSQYASPEYSDFYPSWSQIPEQHNQSGGVQDLLPRQLNQFWQQNY</sequence>
<name>G7IXZ5_MEDTR</name>
<evidence type="ECO:0000313" key="3">
    <source>
        <dbReference type="EMBL" id="AES70123.2"/>
    </source>
</evidence>
<evidence type="ECO:0000259" key="2">
    <source>
        <dbReference type="Pfam" id="PF06972"/>
    </source>
</evidence>
<accession>A0A0C3VFH9</accession>
<feature type="compositionally biased region" description="Basic and acidic residues" evidence="1">
    <location>
        <begin position="71"/>
        <end position="90"/>
    </location>
</feature>
<evidence type="ECO:0000313" key="6">
    <source>
        <dbReference type="Proteomes" id="UP000002051"/>
    </source>
</evidence>
<reference evidence="3 6" key="1">
    <citation type="journal article" date="2011" name="Nature">
        <title>The Medicago genome provides insight into the evolution of rhizobial symbioses.</title>
        <authorList>
            <person name="Young N.D."/>
            <person name="Debelle F."/>
            <person name="Oldroyd G.E."/>
            <person name="Geurts R."/>
            <person name="Cannon S.B."/>
            <person name="Udvardi M.K."/>
            <person name="Benedito V.A."/>
            <person name="Mayer K.F."/>
            <person name="Gouzy J."/>
            <person name="Schoof H."/>
            <person name="Van de Peer Y."/>
            <person name="Proost S."/>
            <person name="Cook D.R."/>
            <person name="Meyers B.C."/>
            <person name="Spannagl M."/>
            <person name="Cheung F."/>
            <person name="De Mita S."/>
            <person name="Krishnakumar V."/>
            <person name="Gundlach H."/>
            <person name="Zhou S."/>
            <person name="Mudge J."/>
            <person name="Bharti A.K."/>
            <person name="Murray J.D."/>
            <person name="Naoumkina M.A."/>
            <person name="Rosen B."/>
            <person name="Silverstein K.A."/>
            <person name="Tang H."/>
            <person name="Rombauts S."/>
            <person name="Zhao P.X."/>
            <person name="Zhou P."/>
            <person name="Barbe V."/>
            <person name="Bardou P."/>
            <person name="Bechner M."/>
            <person name="Bellec A."/>
            <person name="Berger A."/>
            <person name="Berges H."/>
            <person name="Bidwell S."/>
            <person name="Bisseling T."/>
            <person name="Choisne N."/>
            <person name="Couloux A."/>
            <person name="Denny R."/>
            <person name="Deshpande S."/>
            <person name="Dai X."/>
            <person name="Doyle J.J."/>
            <person name="Dudez A.M."/>
            <person name="Farmer A.D."/>
            <person name="Fouteau S."/>
            <person name="Franken C."/>
            <person name="Gibelin C."/>
            <person name="Gish J."/>
            <person name="Goldstein S."/>
            <person name="Gonzalez A.J."/>
            <person name="Green P.J."/>
            <person name="Hallab A."/>
            <person name="Hartog M."/>
            <person name="Hua A."/>
            <person name="Humphray S.J."/>
            <person name="Jeong D.H."/>
            <person name="Jing Y."/>
            <person name="Jocker A."/>
            <person name="Kenton S.M."/>
            <person name="Kim D.J."/>
            <person name="Klee K."/>
            <person name="Lai H."/>
            <person name="Lang C."/>
            <person name="Lin S."/>
            <person name="Macmil S.L."/>
            <person name="Magdelenat G."/>
            <person name="Matthews L."/>
            <person name="McCorrison J."/>
            <person name="Monaghan E.L."/>
            <person name="Mun J.H."/>
            <person name="Najar F.Z."/>
            <person name="Nicholson C."/>
            <person name="Noirot C."/>
            <person name="O'Bleness M."/>
            <person name="Paule C.R."/>
            <person name="Poulain J."/>
            <person name="Prion F."/>
            <person name="Qin B."/>
            <person name="Qu C."/>
            <person name="Retzel E.F."/>
            <person name="Riddle C."/>
            <person name="Sallet E."/>
            <person name="Samain S."/>
            <person name="Samson N."/>
            <person name="Sanders I."/>
            <person name="Saurat O."/>
            <person name="Scarpelli C."/>
            <person name="Schiex T."/>
            <person name="Segurens B."/>
            <person name="Severin A.J."/>
            <person name="Sherrier D.J."/>
            <person name="Shi R."/>
            <person name="Sims S."/>
            <person name="Singer S.R."/>
            <person name="Sinharoy S."/>
            <person name="Sterck L."/>
            <person name="Viollet A."/>
            <person name="Wang B.B."/>
            <person name="Wang K."/>
            <person name="Wang M."/>
            <person name="Wang X."/>
            <person name="Warfsmann J."/>
            <person name="Weissenbach J."/>
            <person name="White D.D."/>
            <person name="White J.D."/>
            <person name="Wiley G.B."/>
            <person name="Wincker P."/>
            <person name="Xing Y."/>
            <person name="Yang L."/>
            <person name="Yao Z."/>
            <person name="Ying F."/>
            <person name="Zhai J."/>
            <person name="Zhou L."/>
            <person name="Zuber A."/>
            <person name="Denarie J."/>
            <person name="Dixon R.A."/>
            <person name="May G.D."/>
            <person name="Schwartz D.C."/>
            <person name="Rogers J."/>
            <person name="Quetier F."/>
            <person name="Town C.D."/>
            <person name="Roe B.A."/>
        </authorList>
    </citation>
    <scope>NUCLEOTIDE SEQUENCE [LARGE SCALE GENOMIC DNA]</scope>
    <source>
        <strain evidence="3">A17</strain>
        <strain evidence="5 6">cv. Jemalong A17</strain>
    </source>
</reference>
<dbReference type="Gramene" id="rna14979">
    <property type="protein sequence ID" value="RHN66868.1"/>
    <property type="gene ID" value="gene14979"/>
</dbReference>
<dbReference type="InterPro" id="IPR009719">
    <property type="entry name" value="GIP1_N"/>
</dbReference>
<feature type="domain" description="GBF-interacting protein 1 N-terminal" evidence="2">
    <location>
        <begin position="26"/>
        <end position="81"/>
    </location>
</feature>
<accession>G7IXZ5</accession>
<dbReference type="HOGENOM" id="CLU_019431_1_0_1"/>
<evidence type="ECO:0000313" key="5">
    <source>
        <dbReference type="EnsemblPlants" id="AES70123"/>
    </source>
</evidence>
<dbReference type="PANTHER" id="PTHR46445:SF14">
    <property type="entry name" value="DUF1296 FAMILY PROTEIN"/>
    <property type="match status" value="1"/>
</dbReference>
<dbReference type="PaxDb" id="3880-AES70123"/>
<dbReference type="SUPFAM" id="SSF46934">
    <property type="entry name" value="UBA-like"/>
    <property type="match status" value="1"/>
</dbReference>
<reference evidence="5" key="3">
    <citation type="submission" date="2015-04" db="UniProtKB">
        <authorList>
            <consortium name="EnsemblPlants"/>
        </authorList>
    </citation>
    <scope>IDENTIFICATION</scope>
    <source>
        <strain evidence="5">cv. Jemalong A17</strain>
    </source>
</reference>
<dbReference type="PANTHER" id="PTHR46445">
    <property type="entry name" value="RNA POLYMERASE II DEGRADATION FACTOR-LIKE PROTEIN (DUF1296)"/>
    <property type="match status" value="1"/>
</dbReference>
<dbReference type="InterPro" id="IPR009060">
    <property type="entry name" value="UBA-like_sf"/>
</dbReference>
<dbReference type="KEGG" id="mtr:11413574"/>
<dbReference type="AlphaFoldDB" id="G7IXZ5"/>
<reference evidence="3 6" key="2">
    <citation type="journal article" date="2014" name="BMC Genomics">
        <title>An improved genome release (version Mt4.0) for the model legume Medicago truncatula.</title>
        <authorList>
            <person name="Tang H."/>
            <person name="Krishnakumar V."/>
            <person name="Bidwell S."/>
            <person name="Rosen B."/>
            <person name="Chan A."/>
            <person name="Zhou S."/>
            <person name="Gentzbittel L."/>
            <person name="Childs K.L."/>
            <person name="Yandell M."/>
            <person name="Gundlach H."/>
            <person name="Mayer K.F."/>
            <person name="Schwartz D.C."/>
            <person name="Town C.D."/>
        </authorList>
    </citation>
    <scope>GENOME REANNOTATION</scope>
    <source>
        <strain evidence="5 6">cv. Jemalong A17</strain>
    </source>
</reference>
<feature type="region of interest" description="Disordered" evidence="1">
    <location>
        <begin position="71"/>
        <end position="100"/>
    </location>
</feature>
<dbReference type="Proteomes" id="UP000265566">
    <property type="component" value="Chromosome 3"/>
</dbReference>
<evidence type="ECO:0000313" key="7">
    <source>
        <dbReference type="Proteomes" id="UP000265566"/>
    </source>
</evidence>
<protein>
    <submittedName>
        <fullName evidence="3">DUF1296 family protein</fullName>
    </submittedName>
    <submittedName>
        <fullName evidence="4">Putative GBF-interacting protein</fullName>
    </submittedName>
</protein>
<reference evidence="4" key="5">
    <citation type="journal article" date="2018" name="Nat. Plants">
        <title>Whole-genome landscape of Medicago truncatula symbiotic genes.</title>
        <authorList>
            <person name="Pecrix Y."/>
            <person name="Gamas P."/>
            <person name="Carrere S."/>
        </authorList>
    </citation>
    <scope>NUCLEOTIDE SEQUENCE</scope>
    <source>
        <tissue evidence="4">Leaves</tissue>
    </source>
</reference>
<dbReference type="STRING" id="3880.G7IXZ5"/>
<organism evidence="3 6">
    <name type="scientific">Medicago truncatula</name>
    <name type="common">Barrel medic</name>
    <name type="synonym">Medicago tribuloides</name>
    <dbReference type="NCBI Taxonomy" id="3880"/>
    <lineage>
        <taxon>Eukaryota</taxon>
        <taxon>Viridiplantae</taxon>
        <taxon>Streptophyta</taxon>
        <taxon>Embryophyta</taxon>
        <taxon>Tracheophyta</taxon>
        <taxon>Spermatophyta</taxon>
        <taxon>Magnoliopsida</taxon>
        <taxon>eudicotyledons</taxon>
        <taxon>Gunneridae</taxon>
        <taxon>Pentapetalae</taxon>
        <taxon>rosids</taxon>
        <taxon>fabids</taxon>
        <taxon>Fabales</taxon>
        <taxon>Fabaceae</taxon>
        <taxon>Papilionoideae</taxon>
        <taxon>50 kb inversion clade</taxon>
        <taxon>NPAAA clade</taxon>
        <taxon>Hologalegina</taxon>
        <taxon>IRL clade</taxon>
        <taxon>Trifolieae</taxon>
        <taxon>Medicago</taxon>
    </lineage>
</organism>
<evidence type="ECO:0000256" key="1">
    <source>
        <dbReference type="SAM" id="MobiDB-lite"/>
    </source>
</evidence>
<keyword evidence="6" id="KW-1185">Reference proteome</keyword>
<dbReference type="Proteomes" id="UP000002051">
    <property type="component" value="Chromosome 3"/>
</dbReference>